<feature type="region of interest" description="Disordered" evidence="2">
    <location>
        <begin position="161"/>
        <end position="208"/>
    </location>
</feature>
<keyword evidence="4" id="KW-1185">Reference proteome</keyword>
<accession>A0A6A5SL73</accession>
<dbReference type="Proteomes" id="UP000800038">
    <property type="component" value="Unassembled WGS sequence"/>
</dbReference>
<evidence type="ECO:0000256" key="2">
    <source>
        <dbReference type="SAM" id="MobiDB-lite"/>
    </source>
</evidence>
<feature type="non-terminal residue" evidence="3">
    <location>
        <position position="208"/>
    </location>
</feature>
<evidence type="ECO:0000313" key="3">
    <source>
        <dbReference type="EMBL" id="KAF1941395.1"/>
    </source>
</evidence>
<proteinExistence type="predicted"/>
<dbReference type="EMBL" id="ML976048">
    <property type="protein sequence ID" value="KAF1941395.1"/>
    <property type="molecule type" value="Genomic_DNA"/>
</dbReference>
<organism evidence="3 4">
    <name type="scientific">Clathrospora elynae</name>
    <dbReference type="NCBI Taxonomy" id="706981"/>
    <lineage>
        <taxon>Eukaryota</taxon>
        <taxon>Fungi</taxon>
        <taxon>Dikarya</taxon>
        <taxon>Ascomycota</taxon>
        <taxon>Pezizomycotina</taxon>
        <taxon>Dothideomycetes</taxon>
        <taxon>Pleosporomycetidae</taxon>
        <taxon>Pleosporales</taxon>
        <taxon>Diademaceae</taxon>
        <taxon>Clathrospora</taxon>
    </lineage>
</organism>
<evidence type="ECO:0000313" key="4">
    <source>
        <dbReference type="Proteomes" id="UP000800038"/>
    </source>
</evidence>
<protein>
    <submittedName>
        <fullName evidence="3">Uncharacterized protein</fullName>
    </submittedName>
</protein>
<evidence type="ECO:0000256" key="1">
    <source>
        <dbReference type="SAM" id="Coils"/>
    </source>
</evidence>
<gene>
    <name evidence="3" type="ORF">EJ02DRAFT_314190</name>
</gene>
<keyword evidence="1" id="KW-0175">Coiled coil</keyword>
<name>A0A6A5SL73_9PLEO</name>
<feature type="compositionally biased region" description="Basic and acidic residues" evidence="2">
    <location>
        <begin position="166"/>
        <end position="180"/>
    </location>
</feature>
<feature type="non-terminal residue" evidence="3">
    <location>
        <position position="1"/>
    </location>
</feature>
<reference evidence="3" key="1">
    <citation type="journal article" date="2020" name="Stud. Mycol.">
        <title>101 Dothideomycetes genomes: a test case for predicting lifestyles and emergence of pathogens.</title>
        <authorList>
            <person name="Haridas S."/>
            <person name="Albert R."/>
            <person name="Binder M."/>
            <person name="Bloem J."/>
            <person name="Labutti K."/>
            <person name="Salamov A."/>
            <person name="Andreopoulos B."/>
            <person name="Baker S."/>
            <person name="Barry K."/>
            <person name="Bills G."/>
            <person name="Bluhm B."/>
            <person name="Cannon C."/>
            <person name="Castanera R."/>
            <person name="Culley D."/>
            <person name="Daum C."/>
            <person name="Ezra D."/>
            <person name="Gonzalez J."/>
            <person name="Henrissat B."/>
            <person name="Kuo A."/>
            <person name="Liang C."/>
            <person name="Lipzen A."/>
            <person name="Lutzoni F."/>
            <person name="Magnuson J."/>
            <person name="Mondo S."/>
            <person name="Nolan M."/>
            <person name="Ohm R."/>
            <person name="Pangilinan J."/>
            <person name="Park H.-J."/>
            <person name="Ramirez L."/>
            <person name="Alfaro M."/>
            <person name="Sun H."/>
            <person name="Tritt A."/>
            <person name="Yoshinaga Y."/>
            <person name="Zwiers L.-H."/>
            <person name="Turgeon B."/>
            <person name="Goodwin S."/>
            <person name="Spatafora J."/>
            <person name="Crous P."/>
            <person name="Grigoriev I."/>
        </authorList>
    </citation>
    <scope>NUCLEOTIDE SEQUENCE</scope>
    <source>
        <strain evidence="3">CBS 161.51</strain>
    </source>
</reference>
<feature type="compositionally biased region" description="Basic and acidic residues" evidence="2">
    <location>
        <begin position="189"/>
        <end position="200"/>
    </location>
</feature>
<dbReference type="OrthoDB" id="4357141at2759"/>
<feature type="coiled-coil region" evidence="1">
    <location>
        <begin position="93"/>
        <end position="125"/>
    </location>
</feature>
<sequence>YQALPTPTTPVSGEDLKLLLNRIKSVPDDEASSRHKGRLQQKVANAAQTYLAKIALLDDQNTFLAKINNEGKARRSTNSKILGTAKVMRYEDLEKARAERDVKDAKKAKKQARKAMKEAAKVANAISEAEGATAGKDARGRKRKSAVLEAVAADLMAKVPQISERQVTEVKQGDAQEPRAKVARTSKAQAEEDGRTREPWKAPVARMW</sequence>
<dbReference type="AlphaFoldDB" id="A0A6A5SL73"/>